<evidence type="ECO:0000313" key="2">
    <source>
        <dbReference type="Proteomes" id="UP000076727"/>
    </source>
</evidence>
<dbReference type="EMBL" id="KV429039">
    <property type="protein sequence ID" value="KZT72902.1"/>
    <property type="molecule type" value="Genomic_DNA"/>
</dbReference>
<accession>A0A165T401</accession>
<sequence length="116" mass="13146">MDCQKRRCGGLCCSHVSPSECRRRMHVAVVVGHWCTSRSRTEPSRRRTEEPKSMVISAESHVHEYIARIPFNPTQSICRGSPAYAALICNSVLVWRSDTRMIETVSDSPEDALVVW</sequence>
<dbReference type="AlphaFoldDB" id="A0A165T401"/>
<name>A0A165T401_9APHY</name>
<keyword evidence="2" id="KW-1185">Reference proteome</keyword>
<proteinExistence type="predicted"/>
<reference evidence="1 2" key="1">
    <citation type="journal article" date="2016" name="Mol. Biol. Evol.">
        <title>Comparative Genomics of Early-Diverging Mushroom-Forming Fungi Provides Insights into the Origins of Lignocellulose Decay Capabilities.</title>
        <authorList>
            <person name="Nagy L.G."/>
            <person name="Riley R."/>
            <person name="Tritt A."/>
            <person name="Adam C."/>
            <person name="Daum C."/>
            <person name="Floudas D."/>
            <person name="Sun H."/>
            <person name="Yadav J.S."/>
            <person name="Pangilinan J."/>
            <person name="Larsson K.H."/>
            <person name="Matsuura K."/>
            <person name="Barry K."/>
            <person name="Labutti K."/>
            <person name="Kuo R."/>
            <person name="Ohm R.A."/>
            <person name="Bhattacharya S.S."/>
            <person name="Shirouzu T."/>
            <person name="Yoshinaga Y."/>
            <person name="Martin F.M."/>
            <person name="Grigoriev I.V."/>
            <person name="Hibbett D.S."/>
        </authorList>
    </citation>
    <scope>NUCLEOTIDE SEQUENCE [LARGE SCALE GENOMIC DNA]</scope>
    <source>
        <strain evidence="1 2">L-15889</strain>
    </source>
</reference>
<protein>
    <submittedName>
        <fullName evidence="1">Uncharacterized protein</fullName>
    </submittedName>
</protein>
<organism evidence="1 2">
    <name type="scientific">Daedalea quercina L-15889</name>
    <dbReference type="NCBI Taxonomy" id="1314783"/>
    <lineage>
        <taxon>Eukaryota</taxon>
        <taxon>Fungi</taxon>
        <taxon>Dikarya</taxon>
        <taxon>Basidiomycota</taxon>
        <taxon>Agaricomycotina</taxon>
        <taxon>Agaricomycetes</taxon>
        <taxon>Polyporales</taxon>
        <taxon>Fomitopsis</taxon>
    </lineage>
</organism>
<dbReference type="Proteomes" id="UP000076727">
    <property type="component" value="Unassembled WGS sequence"/>
</dbReference>
<gene>
    <name evidence="1" type="ORF">DAEQUDRAFT_552508</name>
</gene>
<evidence type="ECO:0000313" key="1">
    <source>
        <dbReference type="EMBL" id="KZT72902.1"/>
    </source>
</evidence>